<dbReference type="AlphaFoldDB" id="A0A0F9DRL6"/>
<organism evidence="1">
    <name type="scientific">marine sediment metagenome</name>
    <dbReference type="NCBI Taxonomy" id="412755"/>
    <lineage>
        <taxon>unclassified sequences</taxon>
        <taxon>metagenomes</taxon>
        <taxon>ecological metagenomes</taxon>
    </lineage>
</organism>
<accession>A0A0F9DRL6</accession>
<protein>
    <recommendedName>
        <fullName evidence="2">HK97 gp10 family phage protein</fullName>
    </recommendedName>
</protein>
<dbReference type="EMBL" id="LAZR01040399">
    <property type="protein sequence ID" value="KKL14583.1"/>
    <property type="molecule type" value="Genomic_DNA"/>
</dbReference>
<name>A0A0F9DRL6_9ZZZZ</name>
<comment type="caution">
    <text evidence="1">The sequence shown here is derived from an EMBL/GenBank/DDBJ whole genome shotgun (WGS) entry which is preliminary data.</text>
</comment>
<gene>
    <name evidence="1" type="ORF">LCGC14_2514170</name>
</gene>
<sequence length="130" mass="14334">MAAKQTVQIRGAKLLVKKLKSLGKAWPAAVEKALFQVSSGVKDKMHDRTPVDKGPLRGSLDLQTERKPREIKATIQAGGPAAPYALRVHEDASMRHDVGEAFFMKNELDAQRPQLSSKLAKRIRANHGLE</sequence>
<dbReference type="InterPro" id="IPR010064">
    <property type="entry name" value="HK97-gp10_tail"/>
</dbReference>
<dbReference type="Pfam" id="PF04883">
    <property type="entry name" value="HK97-gp10_like"/>
    <property type="match status" value="1"/>
</dbReference>
<evidence type="ECO:0000313" key="1">
    <source>
        <dbReference type="EMBL" id="KKL14583.1"/>
    </source>
</evidence>
<proteinExistence type="predicted"/>
<reference evidence="1" key="1">
    <citation type="journal article" date="2015" name="Nature">
        <title>Complex archaea that bridge the gap between prokaryotes and eukaryotes.</title>
        <authorList>
            <person name="Spang A."/>
            <person name="Saw J.H."/>
            <person name="Jorgensen S.L."/>
            <person name="Zaremba-Niedzwiedzka K."/>
            <person name="Martijn J."/>
            <person name="Lind A.E."/>
            <person name="van Eijk R."/>
            <person name="Schleper C."/>
            <person name="Guy L."/>
            <person name="Ettema T.J."/>
        </authorList>
    </citation>
    <scope>NUCLEOTIDE SEQUENCE</scope>
</reference>
<evidence type="ECO:0008006" key="2">
    <source>
        <dbReference type="Google" id="ProtNLM"/>
    </source>
</evidence>